<reference evidence="1 2" key="1">
    <citation type="submission" date="2013-02" db="EMBL/GenBank/DDBJ databases">
        <title>The Genome Sequence of Acinetobacter sp. NIPH 758.</title>
        <authorList>
            <consortium name="The Broad Institute Genome Sequencing Platform"/>
            <consortium name="The Broad Institute Genome Sequencing Center for Infectious Disease"/>
            <person name="Cerqueira G."/>
            <person name="Feldgarden M."/>
            <person name="Courvalin P."/>
            <person name="Perichon B."/>
            <person name="Grillot-Courvalin C."/>
            <person name="Clermont D."/>
            <person name="Rocha E."/>
            <person name="Yoon E.-J."/>
            <person name="Nemec A."/>
            <person name="Walker B."/>
            <person name="Young S.K."/>
            <person name="Zeng Q."/>
            <person name="Gargeya S."/>
            <person name="Fitzgerald M."/>
            <person name="Haas B."/>
            <person name="Abouelleil A."/>
            <person name="Alvarado L."/>
            <person name="Arachchi H.M."/>
            <person name="Berlin A.M."/>
            <person name="Chapman S.B."/>
            <person name="Dewar J."/>
            <person name="Goldberg J."/>
            <person name="Griggs A."/>
            <person name="Gujja S."/>
            <person name="Hansen M."/>
            <person name="Howarth C."/>
            <person name="Imamovic A."/>
            <person name="Larimer J."/>
            <person name="McCowan C."/>
            <person name="Murphy C."/>
            <person name="Neiman D."/>
            <person name="Pearson M."/>
            <person name="Priest M."/>
            <person name="Roberts A."/>
            <person name="Saif S."/>
            <person name="Shea T."/>
            <person name="Sisk P."/>
            <person name="Sykes S."/>
            <person name="Wortman J."/>
            <person name="Nusbaum C."/>
            <person name="Birren B."/>
        </authorList>
    </citation>
    <scope>NUCLEOTIDE SEQUENCE [LARGE SCALE GENOMIC DNA]</scope>
    <source>
        <strain evidence="1 2">NIPH 758</strain>
    </source>
</reference>
<dbReference type="RefSeq" id="WP_004770719.1">
    <property type="nucleotide sequence ID" value="NZ_KB849357.1"/>
</dbReference>
<dbReference type="Proteomes" id="UP000013049">
    <property type="component" value="Unassembled WGS sequence"/>
</dbReference>
<evidence type="ECO:0000313" key="2">
    <source>
        <dbReference type="Proteomes" id="UP000013049"/>
    </source>
</evidence>
<dbReference type="AlphaFoldDB" id="N8WB17"/>
<protein>
    <submittedName>
        <fullName evidence="1">Uncharacterized protein</fullName>
    </submittedName>
</protein>
<comment type="caution">
    <text evidence="1">The sequence shown here is derived from an EMBL/GenBank/DDBJ whole genome shotgun (WGS) entry which is preliminary data.</text>
</comment>
<sequence length="62" mass="7339">MPTEILIEGWLRVRLSDSKQADLPCRINIENKVVHVYDYQGNELKFNAGARFVVWQGKRWSY</sequence>
<gene>
    <name evidence="1" type="ORF">F971_01494</name>
</gene>
<proteinExistence type="predicted"/>
<dbReference type="HOGENOM" id="CLU_2893624_0_0_6"/>
<evidence type="ECO:0000313" key="1">
    <source>
        <dbReference type="EMBL" id="ENU92512.1"/>
    </source>
</evidence>
<dbReference type="EMBL" id="APPC01000016">
    <property type="protein sequence ID" value="ENU92512.1"/>
    <property type="molecule type" value="Genomic_DNA"/>
</dbReference>
<organism evidence="1 2">
    <name type="scientific">Acinetobacter vivianii</name>
    <dbReference type="NCBI Taxonomy" id="1776742"/>
    <lineage>
        <taxon>Bacteria</taxon>
        <taxon>Pseudomonadati</taxon>
        <taxon>Pseudomonadota</taxon>
        <taxon>Gammaproteobacteria</taxon>
        <taxon>Moraxellales</taxon>
        <taxon>Moraxellaceae</taxon>
        <taxon>Acinetobacter</taxon>
    </lineage>
</organism>
<accession>N8WB17</accession>
<name>N8WB17_9GAMM</name>
<dbReference type="PATRIC" id="fig|1217712.3.peg.1438"/>
<dbReference type="eggNOG" id="ENOG5031SXC">
    <property type="taxonomic scope" value="Bacteria"/>
</dbReference>